<dbReference type="Proteomes" id="UP000006727">
    <property type="component" value="Chromosome 23"/>
</dbReference>
<dbReference type="PANTHER" id="PTHR43048:SF3">
    <property type="entry name" value="METHYLMALONYL-COA EPIMERASE, MITOCHONDRIAL"/>
    <property type="match status" value="1"/>
</dbReference>
<comment type="similarity">
    <text evidence="1">Belongs to the methylmalonyl-CoA epimerase family.</text>
</comment>
<evidence type="ECO:0000256" key="1">
    <source>
        <dbReference type="ARBA" id="ARBA00009308"/>
    </source>
</evidence>
<dbReference type="Gramene" id="Pp3c23_10670V3.7">
    <property type="protein sequence ID" value="Pp3c23_10670V3.7"/>
    <property type="gene ID" value="Pp3c23_10670"/>
</dbReference>
<keyword evidence="5" id="KW-1185">Reference proteome</keyword>
<dbReference type="Gramene" id="Pp3c23_10670V3.8">
    <property type="protein sequence ID" value="Pp3c23_10670V3.8"/>
    <property type="gene ID" value="Pp3c23_10670"/>
</dbReference>
<dbReference type="InterPro" id="IPR029068">
    <property type="entry name" value="Glyas_Bleomycin-R_OHBP_Dase"/>
</dbReference>
<evidence type="ECO:0000313" key="4">
    <source>
        <dbReference type="EnsemblPlants" id="Pp3c23_10670V3.8"/>
    </source>
</evidence>
<reference evidence="4" key="3">
    <citation type="submission" date="2020-12" db="UniProtKB">
        <authorList>
            <consortium name="EnsemblPlants"/>
        </authorList>
    </citation>
    <scope>IDENTIFICATION</scope>
</reference>
<dbReference type="EMBL" id="ABEU02000023">
    <property type="status" value="NOT_ANNOTATED_CDS"/>
    <property type="molecule type" value="Genomic_DNA"/>
</dbReference>
<organism evidence="4 5">
    <name type="scientific">Physcomitrium patens</name>
    <name type="common">Spreading-leaved earth moss</name>
    <name type="synonym">Physcomitrella patens</name>
    <dbReference type="NCBI Taxonomy" id="3218"/>
    <lineage>
        <taxon>Eukaryota</taxon>
        <taxon>Viridiplantae</taxon>
        <taxon>Streptophyta</taxon>
        <taxon>Embryophyta</taxon>
        <taxon>Bryophyta</taxon>
        <taxon>Bryophytina</taxon>
        <taxon>Bryopsida</taxon>
        <taxon>Funariidae</taxon>
        <taxon>Funariales</taxon>
        <taxon>Funariaceae</taxon>
        <taxon>Physcomitrium</taxon>
    </lineage>
</organism>
<dbReference type="PANTHER" id="PTHR43048">
    <property type="entry name" value="METHYLMALONYL-COA EPIMERASE"/>
    <property type="match status" value="1"/>
</dbReference>
<dbReference type="EnsemblPlants" id="Pp3c23_10670V3.7">
    <property type="protein sequence ID" value="Pp3c23_10670V3.7"/>
    <property type="gene ID" value="Pp3c23_10670"/>
</dbReference>
<dbReference type="AlphaFoldDB" id="A0A7I4CG42"/>
<evidence type="ECO:0000259" key="3">
    <source>
        <dbReference type="PROSITE" id="PS51819"/>
    </source>
</evidence>
<dbReference type="GO" id="GO:0046872">
    <property type="term" value="F:metal ion binding"/>
    <property type="evidence" value="ECO:0007669"/>
    <property type="project" value="UniProtKB-KW"/>
</dbReference>
<protein>
    <recommendedName>
        <fullName evidence="3">VOC domain-containing protein</fullName>
    </recommendedName>
</protein>
<dbReference type="Gene3D" id="3.10.180.10">
    <property type="entry name" value="2,3-Dihydroxybiphenyl 1,2-Dioxygenase, domain 1"/>
    <property type="match status" value="1"/>
</dbReference>
<dbReference type="InterPro" id="IPR037523">
    <property type="entry name" value="VOC_core"/>
</dbReference>
<evidence type="ECO:0000256" key="2">
    <source>
        <dbReference type="ARBA" id="ARBA00022723"/>
    </source>
</evidence>
<reference evidence="4 5" key="2">
    <citation type="journal article" date="2018" name="Plant J.">
        <title>The Physcomitrella patens chromosome-scale assembly reveals moss genome structure and evolution.</title>
        <authorList>
            <person name="Lang D."/>
            <person name="Ullrich K.K."/>
            <person name="Murat F."/>
            <person name="Fuchs J."/>
            <person name="Jenkins J."/>
            <person name="Haas F.B."/>
            <person name="Piednoel M."/>
            <person name="Gundlach H."/>
            <person name="Van Bel M."/>
            <person name="Meyberg R."/>
            <person name="Vives C."/>
            <person name="Morata J."/>
            <person name="Symeonidi A."/>
            <person name="Hiss M."/>
            <person name="Muchero W."/>
            <person name="Kamisugi Y."/>
            <person name="Saleh O."/>
            <person name="Blanc G."/>
            <person name="Decker E.L."/>
            <person name="van Gessel N."/>
            <person name="Grimwood J."/>
            <person name="Hayes R.D."/>
            <person name="Graham S.W."/>
            <person name="Gunter L.E."/>
            <person name="McDaniel S.F."/>
            <person name="Hoernstein S.N.W."/>
            <person name="Larsson A."/>
            <person name="Li F.W."/>
            <person name="Perroud P.F."/>
            <person name="Phillips J."/>
            <person name="Ranjan P."/>
            <person name="Rokshar D.S."/>
            <person name="Rothfels C.J."/>
            <person name="Schneider L."/>
            <person name="Shu S."/>
            <person name="Stevenson D.W."/>
            <person name="Thummler F."/>
            <person name="Tillich M."/>
            <person name="Villarreal Aguilar J.C."/>
            <person name="Widiez T."/>
            <person name="Wong G.K."/>
            <person name="Wymore A."/>
            <person name="Zhang Y."/>
            <person name="Zimmer A.D."/>
            <person name="Quatrano R.S."/>
            <person name="Mayer K.F.X."/>
            <person name="Goodstein D."/>
            <person name="Casacuberta J.M."/>
            <person name="Vandepoele K."/>
            <person name="Reski R."/>
            <person name="Cuming A.C."/>
            <person name="Tuskan G.A."/>
            <person name="Maumus F."/>
            <person name="Salse J."/>
            <person name="Schmutz J."/>
            <person name="Rensing S.A."/>
        </authorList>
    </citation>
    <scope>NUCLEOTIDE SEQUENCE [LARGE SCALE GENOMIC DNA]</scope>
    <source>
        <strain evidence="4 5">cv. Gransden 2004</strain>
    </source>
</reference>
<proteinExistence type="inferred from homology"/>
<dbReference type="SUPFAM" id="SSF54593">
    <property type="entry name" value="Glyoxalase/Bleomycin resistance protein/Dihydroxybiphenyl dioxygenase"/>
    <property type="match status" value="1"/>
</dbReference>
<name>A0A7I4CG42_PHYPA</name>
<dbReference type="GO" id="GO:0004493">
    <property type="term" value="F:methylmalonyl-CoA epimerase activity"/>
    <property type="evidence" value="ECO:0000318"/>
    <property type="project" value="GO_Central"/>
</dbReference>
<feature type="domain" description="VOC" evidence="3">
    <location>
        <begin position="63"/>
        <end position="191"/>
    </location>
</feature>
<dbReference type="Pfam" id="PF13669">
    <property type="entry name" value="Glyoxalase_4"/>
    <property type="match status" value="1"/>
</dbReference>
<gene>
    <name evidence="4" type="primary">LOC112275469</name>
</gene>
<sequence length="192" mass="20891">MSGILRRSWRPSLSWARSASRLTPRALNNVQILCTHVGAGSGGRSSGEVLRSPPEDIPYTVKGLKHISIAVPDLATAAEHYRCVLGAQVSAPVDQLEEGVKVVYVKLPNVAIELLHPVEASSTVAKFLEKNPSGGIHHLCFAVDDLNSASRYIEDLGVERMKNDHLLNQQQPALNLHPKDTMGVHVQLQQAN</sequence>
<keyword evidence="2" id="KW-0479">Metal-binding</keyword>
<accession>A0A7I4CG42</accession>
<dbReference type="CDD" id="cd07249">
    <property type="entry name" value="MMCE"/>
    <property type="match status" value="1"/>
</dbReference>
<dbReference type="InterPro" id="IPR017515">
    <property type="entry name" value="MeMalonyl-CoA_epimerase"/>
</dbReference>
<dbReference type="GO" id="GO:0046491">
    <property type="term" value="P:L-methylmalonyl-CoA metabolic process"/>
    <property type="evidence" value="ECO:0000318"/>
    <property type="project" value="GO_Central"/>
</dbReference>
<reference evidence="4 5" key="1">
    <citation type="journal article" date="2008" name="Science">
        <title>The Physcomitrella genome reveals evolutionary insights into the conquest of land by plants.</title>
        <authorList>
            <person name="Rensing S."/>
            <person name="Lang D."/>
            <person name="Zimmer A."/>
            <person name="Terry A."/>
            <person name="Salamov A."/>
            <person name="Shapiro H."/>
            <person name="Nishiyama T."/>
            <person name="Perroud P.-F."/>
            <person name="Lindquist E."/>
            <person name="Kamisugi Y."/>
            <person name="Tanahashi T."/>
            <person name="Sakakibara K."/>
            <person name="Fujita T."/>
            <person name="Oishi K."/>
            <person name="Shin-I T."/>
            <person name="Kuroki Y."/>
            <person name="Toyoda A."/>
            <person name="Suzuki Y."/>
            <person name="Hashimoto A."/>
            <person name="Yamaguchi K."/>
            <person name="Sugano A."/>
            <person name="Kohara Y."/>
            <person name="Fujiyama A."/>
            <person name="Anterola A."/>
            <person name="Aoki S."/>
            <person name="Ashton N."/>
            <person name="Barbazuk W.B."/>
            <person name="Barker E."/>
            <person name="Bennetzen J."/>
            <person name="Bezanilla M."/>
            <person name="Blankenship R."/>
            <person name="Cho S.H."/>
            <person name="Dutcher S."/>
            <person name="Estelle M."/>
            <person name="Fawcett J.A."/>
            <person name="Gundlach H."/>
            <person name="Hanada K."/>
            <person name="Heyl A."/>
            <person name="Hicks K.A."/>
            <person name="Hugh J."/>
            <person name="Lohr M."/>
            <person name="Mayer K."/>
            <person name="Melkozernov A."/>
            <person name="Murata T."/>
            <person name="Nelson D."/>
            <person name="Pils B."/>
            <person name="Prigge M."/>
            <person name="Reiss B."/>
            <person name="Renner T."/>
            <person name="Rombauts S."/>
            <person name="Rushton P."/>
            <person name="Sanderfoot A."/>
            <person name="Schween G."/>
            <person name="Shiu S.-H."/>
            <person name="Stueber K."/>
            <person name="Theodoulou F.L."/>
            <person name="Tu H."/>
            <person name="Van de Peer Y."/>
            <person name="Verrier P.J."/>
            <person name="Waters E."/>
            <person name="Wood A."/>
            <person name="Yang L."/>
            <person name="Cove D."/>
            <person name="Cuming A."/>
            <person name="Hasebe M."/>
            <person name="Lucas S."/>
            <person name="Mishler D.B."/>
            <person name="Reski R."/>
            <person name="Grigoriev I."/>
            <person name="Quatrano R.S."/>
            <person name="Boore J.L."/>
        </authorList>
    </citation>
    <scope>NUCLEOTIDE SEQUENCE [LARGE SCALE GENOMIC DNA]</scope>
    <source>
        <strain evidence="4 5">cv. Gransden 2004</strain>
    </source>
</reference>
<dbReference type="InterPro" id="IPR051785">
    <property type="entry name" value="MMCE/EMCE_epimerase"/>
</dbReference>
<dbReference type="EnsemblPlants" id="Pp3c23_10670V3.8">
    <property type="protein sequence ID" value="Pp3c23_10670V3.8"/>
    <property type="gene ID" value="Pp3c23_10670"/>
</dbReference>
<evidence type="ECO:0000313" key="5">
    <source>
        <dbReference type="Proteomes" id="UP000006727"/>
    </source>
</evidence>
<dbReference type="PROSITE" id="PS51819">
    <property type="entry name" value="VOC"/>
    <property type="match status" value="1"/>
</dbReference>